<evidence type="ECO:0000313" key="3">
    <source>
        <dbReference type="Proteomes" id="UP000192582"/>
    </source>
</evidence>
<protein>
    <submittedName>
        <fullName evidence="2">Uncharacterized protein YhfF</fullName>
    </submittedName>
</protein>
<dbReference type="RefSeq" id="WP_084046549.1">
    <property type="nucleotide sequence ID" value="NZ_FWWU01000006.1"/>
</dbReference>
<organism evidence="2 3">
    <name type="scientific">Deinococcus hopiensis KR-140</name>
    <dbReference type="NCBI Taxonomy" id="695939"/>
    <lineage>
        <taxon>Bacteria</taxon>
        <taxon>Thermotogati</taxon>
        <taxon>Deinococcota</taxon>
        <taxon>Deinococci</taxon>
        <taxon>Deinococcales</taxon>
        <taxon>Deinococcaceae</taxon>
        <taxon>Deinococcus</taxon>
    </lineage>
</organism>
<keyword evidence="3" id="KW-1185">Reference proteome</keyword>
<evidence type="ECO:0000259" key="1">
    <source>
        <dbReference type="SMART" id="SM01022"/>
    </source>
</evidence>
<dbReference type="EMBL" id="FWWU01000006">
    <property type="protein sequence ID" value="SMB83025.1"/>
    <property type="molecule type" value="Genomic_DNA"/>
</dbReference>
<gene>
    <name evidence="2" type="ORF">SAMN00790413_04232</name>
</gene>
<dbReference type="PANTHER" id="PTHR39203">
    <property type="entry name" value="CYTOPLASMIC PROTEIN-RELATED"/>
    <property type="match status" value="1"/>
</dbReference>
<dbReference type="PIRSF" id="PIRSF021320">
    <property type="entry name" value="DUF984"/>
    <property type="match status" value="1"/>
</dbReference>
<reference evidence="2 3" key="1">
    <citation type="submission" date="2017-04" db="EMBL/GenBank/DDBJ databases">
        <authorList>
            <person name="Afonso C.L."/>
            <person name="Miller P.J."/>
            <person name="Scott M.A."/>
            <person name="Spackman E."/>
            <person name="Goraichik I."/>
            <person name="Dimitrov K.M."/>
            <person name="Suarez D.L."/>
            <person name="Swayne D.E."/>
        </authorList>
    </citation>
    <scope>NUCLEOTIDE SEQUENCE [LARGE SCALE GENOMIC DNA]</scope>
    <source>
        <strain evidence="2 3">KR-140</strain>
    </source>
</reference>
<dbReference type="InterPro" id="IPR009326">
    <property type="entry name" value="DUF984"/>
</dbReference>
<dbReference type="Proteomes" id="UP000192582">
    <property type="component" value="Unassembled WGS sequence"/>
</dbReference>
<accession>A0A1W1UPG9</accession>
<dbReference type="Pfam" id="PF04266">
    <property type="entry name" value="ASCH"/>
    <property type="match status" value="1"/>
</dbReference>
<dbReference type="CDD" id="cd06553">
    <property type="entry name" value="ASCH_Ef3133_like"/>
    <property type="match status" value="1"/>
</dbReference>
<dbReference type="SMART" id="SM01022">
    <property type="entry name" value="ASCH"/>
    <property type="match status" value="1"/>
</dbReference>
<feature type="domain" description="ASCH" evidence="1">
    <location>
        <begin position="28"/>
        <end position="151"/>
    </location>
</feature>
<evidence type="ECO:0000313" key="2">
    <source>
        <dbReference type="EMBL" id="SMB83025.1"/>
    </source>
</evidence>
<dbReference type="OrthoDB" id="9807542at2"/>
<dbReference type="InterPro" id="IPR015947">
    <property type="entry name" value="PUA-like_sf"/>
</dbReference>
<proteinExistence type="predicted"/>
<dbReference type="AlphaFoldDB" id="A0A1W1UPG9"/>
<name>A0A1W1UPG9_9DEIO</name>
<dbReference type="SUPFAM" id="SSF88697">
    <property type="entry name" value="PUA domain-like"/>
    <property type="match status" value="1"/>
</dbReference>
<dbReference type="Gene3D" id="3.10.400.10">
    <property type="entry name" value="Sulfate adenylyltransferase"/>
    <property type="match status" value="1"/>
</dbReference>
<sequence>MKLSPHVHAFVRQAEEQTGEQFQPQYVFAFGDSPALKDELLALVLYGEKRATATLVEGFALDGEAEPQPGDVSVVLDGRGTPRAIIRTVEVRRVPFAAVDAAFAWDEAEGDRSLEVWQEGHRRYFGREAQRLGIEFNGESLVFCERFELVYAPPPPQG</sequence>
<dbReference type="PANTHER" id="PTHR39203:SF1">
    <property type="entry name" value="CYTOPLASMIC PROTEIN"/>
    <property type="match status" value="1"/>
</dbReference>
<dbReference type="InterPro" id="IPR007374">
    <property type="entry name" value="ASCH_domain"/>
</dbReference>